<evidence type="ECO:0000256" key="1">
    <source>
        <dbReference type="SAM" id="Coils"/>
    </source>
</evidence>
<sequence length="220" mass="24679">MAKLMLQHAKRQLREDRSRKELVEQVIEGQKNVKAAQAKLVKGRRQTGSREPGVTGPVPPFPTRGLGCHPFLSELLWVARVRGPLRATLRPESWLGNLESSWLGPQVQEVIEESRGLLQRRAQEAQEEQRRRCELISQLRALETQPTRKGKLVDLTQVRTQSWVGPVPLGASVLAIPWDAVSGVPPAPQWVLYHLKPGLPPSMTHVPWAWVGPESSQSCR</sequence>
<dbReference type="PANTHER" id="PTHR34649:SF1">
    <property type="entry name" value="CILIA- AND FLAGELLA-ASSOCIATED PROTEIN 99"/>
    <property type="match status" value="1"/>
</dbReference>
<feature type="region of interest" description="Disordered" evidence="2">
    <location>
        <begin position="42"/>
        <end position="61"/>
    </location>
</feature>
<accession>A0ABQ9W1M5</accession>
<organism evidence="3 4">
    <name type="scientific">Saguinus oedipus</name>
    <name type="common">Cotton-top tamarin</name>
    <name type="synonym">Oedipomidas oedipus</name>
    <dbReference type="NCBI Taxonomy" id="9490"/>
    <lineage>
        <taxon>Eukaryota</taxon>
        <taxon>Metazoa</taxon>
        <taxon>Chordata</taxon>
        <taxon>Craniata</taxon>
        <taxon>Vertebrata</taxon>
        <taxon>Euteleostomi</taxon>
        <taxon>Mammalia</taxon>
        <taxon>Eutheria</taxon>
        <taxon>Euarchontoglires</taxon>
        <taxon>Primates</taxon>
        <taxon>Haplorrhini</taxon>
        <taxon>Platyrrhini</taxon>
        <taxon>Cebidae</taxon>
        <taxon>Callitrichinae</taxon>
        <taxon>Saguinus</taxon>
    </lineage>
</organism>
<name>A0ABQ9W1M5_SAGOE</name>
<dbReference type="Proteomes" id="UP001266305">
    <property type="component" value="Unassembled WGS sequence"/>
</dbReference>
<reference evidence="3 4" key="1">
    <citation type="submission" date="2023-05" db="EMBL/GenBank/DDBJ databases">
        <title>B98-5 Cell Line De Novo Hybrid Assembly: An Optical Mapping Approach.</title>
        <authorList>
            <person name="Kananen K."/>
            <person name="Auerbach J.A."/>
            <person name="Kautto E."/>
            <person name="Blachly J.S."/>
        </authorList>
    </citation>
    <scope>NUCLEOTIDE SEQUENCE [LARGE SCALE GENOMIC DNA]</scope>
    <source>
        <strain evidence="3">B95-8</strain>
        <tissue evidence="3">Cell line</tissue>
    </source>
</reference>
<feature type="coiled-coil region" evidence="1">
    <location>
        <begin position="6"/>
        <end position="39"/>
    </location>
</feature>
<proteinExistence type="predicted"/>
<keyword evidence="1" id="KW-0175">Coiled coil</keyword>
<dbReference type="EMBL" id="JASSZA010000003">
    <property type="protein sequence ID" value="KAK2115266.1"/>
    <property type="molecule type" value="Genomic_DNA"/>
</dbReference>
<keyword evidence="4" id="KW-1185">Reference proteome</keyword>
<comment type="caution">
    <text evidence="3">The sequence shown here is derived from an EMBL/GenBank/DDBJ whole genome shotgun (WGS) entry which is preliminary data.</text>
</comment>
<gene>
    <name evidence="3" type="ORF">P7K49_005892</name>
</gene>
<evidence type="ECO:0000313" key="3">
    <source>
        <dbReference type="EMBL" id="KAK2115266.1"/>
    </source>
</evidence>
<evidence type="ECO:0000256" key="2">
    <source>
        <dbReference type="SAM" id="MobiDB-lite"/>
    </source>
</evidence>
<protein>
    <submittedName>
        <fullName evidence="3">Uncharacterized protein</fullName>
    </submittedName>
</protein>
<evidence type="ECO:0000313" key="4">
    <source>
        <dbReference type="Proteomes" id="UP001266305"/>
    </source>
</evidence>
<dbReference type="PANTHER" id="PTHR34649">
    <property type="entry name" value="CILIA- AND FLAGELLA-ASSOCIATED PROTEIN 99"/>
    <property type="match status" value="1"/>
</dbReference>
<dbReference type="InterPro" id="IPR039341">
    <property type="entry name" value="CFAP99"/>
</dbReference>